<dbReference type="EnsemblMetazoa" id="CLYHEMT002207.1">
    <property type="protein sequence ID" value="CLYHEMP002207.1"/>
    <property type="gene ID" value="CLYHEMG002207"/>
</dbReference>
<evidence type="ECO:0000256" key="1">
    <source>
        <dbReference type="ARBA" id="ARBA00004374"/>
    </source>
</evidence>
<keyword evidence="10" id="KW-0472">Membrane</keyword>
<dbReference type="InterPro" id="IPR006884">
    <property type="entry name" value="Fzo/mitofusin_HR2"/>
</dbReference>
<keyword evidence="8" id="KW-0496">Mitochondrion</keyword>
<evidence type="ECO:0000256" key="4">
    <source>
        <dbReference type="ARBA" id="ARBA00022787"/>
    </source>
</evidence>
<evidence type="ECO:0000256" key="5">
    <source>
        <dbReference type="ARBA" id="ARBA00022801"/>
    </source>
</evidence>
<dbReference type="InterPro" id="IPR030381">
    <property type="entry name" value="G_DYNAMIN_dom"/>
</dbReference>
<dbReference type="Pfam" id="PF00350">
    <property type="entry name" value="Dynamin_N"/>
    <property type="match status" value="1"/>
</dbReference>
<feature type="domain" description="Dynamin-type G" evidence="12">
    <location>
        <begin position="94"/>
        <end position="341"/>
    </location>
</feature>
<dbReference type="GO" id="GO:0005525">
    <property type="term" value="F:GTP binding"/>
    <property type="evidence" value="ECO:0007669"/>
    <property type="project" value="UniProtKB-KW"/>
</dbReference>
<evidence type="ECO:0000256" key="7">
    <source>
        <dbReference type="ARBA" id="ARBA00023054"/>
    </source>
</evidence>
<dbReference type="SUPFAM" id="SSF111479">
    <property type="entry name" value="Fzo-like conserved region"/>
    <property type="match status" value="1"/>
</dbReference>
<evidence type="ECO:0000256" key="6">
    <source>
        <dbReference type="ARBA" id="ARBA00022989"/>
    </source>
</evidence>
<evidence type="ECO:0000313" key="13">
    <source>
        <dbReference type="EnsemblMetazoa" id="CLYHEMP002207.1"/>
    </source>
</evidence>
<evidence type="ECO:0000256" key="2">
    <source>
        <dbReference type="ARBA" id="ARBA00022692"/>
    </source>
</evidence>
<organism evidence="13 14">
    <name type="scientific">Clytia hemisphaerica</name>
    <dbReference type="NCBI Taxonomy" id="252671"/>
    <lineage>
        <taxon>Eukaryota</taxon>
        <taxon>Metazoa</taxon>
        <taxon>Cnidaria</taxon>
        <taxon>Hydrozoa</taxon>
        <taxon>Hydroidolina</taxon>
        <taxon>Leptothecata</taxon>
        <taxon>Obeliida</taxon>
        <taxon>Clytiidae</taxon>
        <taxon>Clytia</taxon>
    </lineage>
</organism>
<evidence type="ECO:0000256" key="8">
    <source>
        <dbReference type="ARBA" id="ARBA00023128"/>
    </source>
</evidence>
<dbReference type="RefSeq" id="XP_066916271.1">
    <property type="nucleotide sequence ID" value="XM_067060170.1"/>
</dbReference>
<dbReference type="GeneID" id="136803446"/>
<evidence type="ECO:0000313" key="14">
    <source>
        <dbReference type="Proteomes" id="UP000594262"/>
    </source>
</evidence>
<dbReference type="Proteomes" id="UP000594262">
    <property type="component" value="Unplaced"/>
</dbReference>
<keyword evidence="9" id="KW-0342">GTP-binding</keyword>
<evidence type="ECO:0000256" key="10">
    <source>
        <dbReference type="ARBA" id="ARBA00023136"/>
    </source>
</evidence>
<dbReference type="PANTHER" id="PTHR10465">
    <property type="entry name" value="TRANSMEMBRANE GTPASE FZO1"/>
    <property type="match status" value="1"/>
</dbReference>
<dbReference type="SUPFAM" id="SSF52540">
    <property type="entry name" value="P-loop containing nucleoside triphosphate hydrolases"/>
    <property type="match status" value="1"/>
</dbReference>
<dbReference type="GO" id="GO:0051646">
    <property type="term" value="P:mitochondrion localization"/>
    <property type="evidence" value="ECO:0007669"/>
    <property type="project" value="TreeGrafter"/>
</dbReference>
<comment type="subcellular location">
    <subcellularLocation>
        <location evidence="1">Mitochondrion outer membrane</location>
        <topology evidence="1">Multi-pass membrane protein</topology>
    </subcellularLocation>
</comment>
<dbReference type="OrthoDB" id="6256226at2759"/>
<accession>A0A7M5UVZ5</accession>
<dbReference type="GO" id="GO:0005741">
    <property type="term" value="C:mitochondrial outer membrane"/>
    <property type="evidence" value="ECO:0007669"/>
    <property type="project" value="UniProtKB-SubCell"/>
</dbReference>
<keyword evidence="7 11" id="KW-0175">Coiled coil</keyword>
<sequence>MMPQKTMKKSLSIADKVSSLNAVEGSINSPLHRFVRAKKKINQSFDEILDYLKESRRFLIDCEISNQYDGETKRDLKKVDNYLTQVVGIHEVLKRDHMKVAFFGRTSNGKSTVINAMLSERILPAGIGHTTNCFLSVNGADGNDAYIEDTSKNPPERNSVESLQQLAHALHNQKLDSSSHLKVYWPTTKCPLLKDDVVFVDSPGVDVTPDLDTWIDTHCLDADVFVLVVNSESTINHTEKSFFHKVNSKLSKPNIFILNNRWDASAEGDPEMIKLVKQQHMERTSEFLVKELKCVSQAESADRIFFVSALETLRHRMSMKRSKMPQREPSIDENSDFDEAAYRMGKMARRQEFEDFENKFKECISKSAITTKFNGHTSTGITIAKEMVQIMEQILARASSHRSWCTAERQEQQETLDFINSKLEEVTEQIKNKIQNITEEVEMQVTKAMSDEIRRLGTLVGEFDYPFHPHSGFLRNYKKELHAYIEKGLGKNLKARCSQPLIESIDSYKSEMQDQIYSLIPTSACTSTITMSPRTNFAVSYELEVENLCSDFHEDITFKFTLGWTSLVNKFIAPRNPRLAMLLGAAVKQNMYYEPLKERRSLRTIPSEAKSIHMEEEDSEVVQSRYVRQESTNEEMIQTLSRQEEDQLTIAVIQGLSSLGSSTAMGLVVAGSLVWRTVGWKIIAGSAACYLAVYTYEKAMWTNAAKEKSFKKQFVEYASEKLQMVVSFTSKGCSHQIQQELSSTFAQLASMVDSAKAKVKSRIEELDEEIQTLKELETKAKLFKNKASWLENDFNAFTKEFNLTPAVLNTQDSKL</sequence>
<protein>
    <recommendedName>
        <fullName evidence="12">Dynamin-type G domain-containing protein</fullName>
    </recommendedName>
</protein>
<dbReference type="CDD" id="cd09912">
    <property type="entry name" value="DLP_2"/>
    <property type="match status" value="1"/>
</dbReference>
<evidence type="ECO:0000256" key="3">
    <source>
        <dbReference type="ARBA" id="ARBA00022741"/>
    </source>
</evidence>
<keyword evidence="6" id="KW-1133">Transmembrane helix</keyword>
<dbReference type="Gene3D" id="3.40.50.300">
    <property type="entry name" value="P-loop containing nucleotide triphosphate hydrolases"/>
    <property type="match status" value="1"/>
</dbReference>
<dbReference type="InterPro" id="IPR027094">
    <property type="entry name" value="Mitofusin_fam"/>
</dbReference>
<dbReference type="GO" id="GO:0003924">
    <property type="term" value="F:GTPase activity"/>
    <property type="evidence" value="ECO:0007669"/>
    <property type="project" value="InterPro"/>
</dbReference>
<dbReference type="InterPro" id="IPR027417">
    <property type="entry name" value="P-loop_NTPase"/>
</dbReference>
<dbReference type="InterPro" id="IPR045063">
    <property type="entry name" value="Dynamin_N"/>
</dbReference>
<evidence type="ECO:0000259" key="12">
    <source>
        <dbReference type="PROSITE" id="PS51718"/>
    </source>
</evidence>
<evidence type="ECO:0000256" key="9">
    <source>
        <dbReference type="ARBA" id="ARBA00023134"/>
    </source>
</evidence>
<dbReference type="Pfam" id="PF04799">
    <property type="entry name" value="Fzo_mitofusin"/>
    <property type="match status" value="1"/>
</dbReference>
<dbReference type="PANTHER" id="PTHR10465:SF3">
    <property type="entry name" value="TRANSMEMBRANE GTPASE MARF-RELATED"/>
    <property type="match status" value="1"/>
</dbReference>
<keyword evidence="3" id="KW-0547">Nucleotide-binding</keyword>
<proteinExistence type="predicted"/>
<reference evidence="13" key="1">
    <citation type="submission" date="2021-01" db="UniProtKB">
        <authorList>
            <consortium name="EnsemblMetazoa"/>
        </authorList>
    </citation>
    <scope>IDENTIFICATION</scope>
</reference>
<dbReference type="FunFam" id="3.40.50.300:FF:002843">
    <property type="entry name" value="Mitofusin 2"/>
    <property type="match status" value="1"/>
</dbReference>
<feature type="coiled-coil region" evidence="11">
    <location>
        <begin position="409"/>
        <end position="443"/>
    </location>
</feature>
<keyword evidence="5" id="KW-0378">Hydrolase</keyword>
<dbReference type="Gene3D" id="1.20.5.110">
    <property type="match status" value="1"/>
</dbReference>
<keyword evidence="2" id="KW-0812">Transmembrane</keyword>
<name>A0A7M5UVZ5_9CNID</name>
<dbReference type="AlphaFoldDB" id="A0A7M5UVZ5"/>
<dbReference type="PROSITE" id="PS51718">
    <property type="entry name" value="G_DYNAMIN_2"/>
    <property type="match status" value="1"/>
</dbReference>
<keyword evidence="14" id="KW-1185">Reference proteome</keyword>
<evidence type="ECO:0000256" key="11">
    <source>
        <dbReference type="SAM" id="Coils"/>
    </source>
</evidence>
<keyword evidence="4" id="KW-1000">Mitochondrion outer membrane</keyword>
<feature type="coiled-coil region" evidence="11">
    <location>
        <begin position="756"/>
        <end position="793"/>
    </location>
</feature>
<dbReference type="GO" id="GO:0008053">
    <property type="term" value="P:mitochondrial fusion"/>
    <property type="evidence" value="ECO:0007669"/>
    <property type="project" value="InterPro"/>
</dbReference>